<dbReference type="EMBL" id="BGZK01000997">
    <property type="protein sequence ID" value="GBP67960.1"/>
    <property type="molecule type" value="Genomic_DNA"/>
</dbReference>
<dbReference type="Proteomes" id="UP000299102">
    <property type="component" value="Unassembled WGS sequence"/>
</dbReference>
<sequence>MHIALRFFTSPPPRAQPATAALDRSSGTVRPFSGHVDVLTREDLRIRVRPTSPANSSRKTWPSSARVFKARLDGTCVFPSATTMHFLQVAIRLSRLRESHPKCDSTRRRSRFLISNANDRHSRTPVRNAPLPLHAVVDAHFTHRLSSEYAIIVAVNMAPASFKSFAQRREPACLTRPPKTRVKLIKVGAPQTAGGSASIMNITRCDRGRNRLRRTLPAGPTLAHVLPF</sequence>
<proteinExistence type="predicted"/>
<protein>
    <submittedName>
        <fullName evidence="1">Uncharacterized protein</fullName>
    </submittedName>
</protein>
<reference evidence="1 2" key="1">
    <citation type="journal article" date="2019" name="Commun. Biol.">
        <title>The bagworm genome reveals a unique fibroin gene that provides high tensile strength.</title>
        <authorList>
            <person name="Kono N."/>
            <person name="Nakamura H."/>
            <person name="Ohtoshi R."/>
            <person name="Tomita M."/>
            <person name="Numata K."/>
            <person name="Arakawa K."/>
        </authorList>
    </citation>
    <scope>NUCLEOTIDE SEQUENCE [LARGE SCALE GENOMIC DNA]</scope>
</reference>
<dbReference type="AlphaFoldDB" id="A0A4C1XXQ2"/>
<comment type="caution">
    <text evidence="1">The sequence shown here is derived from an EMBL/GenBank/DDBJ whole genome shotgun (WGS) entry which is preliminary data.</text>
</comment>
<gene>
    <name evidence="1" type="ORF">EVAR_25356_1</name>
</gene>
<evidence type="ECO:0000313" key="1">
    <source>
        <dbReference type="EMBL" id="GBP67960.1"/>
    </source>
</evidence>
<name>A0A4C1XXQ2_EUMVA</name>
<keyword evidence="2" id="KW-1185">Reference proteome</keyword>
<organism evidence="1 2">
    <name type="scientific">Eumeta variegata</name>
    <name type="common">Bagworm moth</name>
    <name type="synonym">Eumeta japonica</name>
    <dbReference type="NCBI Taxonomy" id="151549"/>
    <lineage>
        <taxon>Eukaryota</taxon>
        <taxon>Metazoa</taxon>
        <taxon>Ecdysozoa</taxon>
        <taxon>Arthropoda</taxon>
        <taxon>Hexapoda</taxon>
        <taxon>Insecta</taxon>
        <taxon>Pterygota</taxon>
        <taxon>Neoptera</taxon>
        <taxon>Endopterygota</taxon>
        <taxon>Lepidoptera</taxon>
        <taxon>Glossata</taxon>
        <taxon>Ditrysia</taxon>
        <taxon>Tineoidea</taxon>
        <taxon>Psychidae</taxon>
        <taxon>Oiketicinae</taxon>
        <taxon>Eumeta</taxon>
    </lineage>
</organism>
<evidence type="ECO:0000313" key="2">
    <source>
        <dbReference type="Proteomes" id="UP000299102"/>
    </source>
</evidence>
<accession>A0A4C1XXQ2</accession>